<reference evidence="1 2" key="1">
    <citation type="journal article" date="2015" name="Genome Announc.">
        <title>Expanding the biotechnology potential of lactobacilli through comparative genomics of 213 strains and associated genera.</title>
        <authorList>
            <person name="Sun Z."/>
            <person name="Harris H.M."/>
            <person name="McCann A."/>
            <person name="Guo C."/>
            <person name="Argimon S."/>
            <person name="Zhang W."/>
            <person name="Yang X."/>
            <person name="Jeffery I.B."/>
            <person name="Cooney J.C."/>
            <person name="Kagawa T.F."/>
            <person name="Liu W."/>
            <person name="Song Y."/>
            <person name="Salvetti E."/>
            <person name="Wrobel A."/>
            <person name="Rasinkangas P."/>
            <person name="Parkhill J."/>
            <person name="Rea M.C."/>
            <person name="O'Sullivan O."/>
            <person name="Ritari J."/>
            <person name="Douillard F.P."/>
            <person name="Paul Ross R."/>
            <person name="Yang R."/>
            <person name="Briner A.E."/>
            <person name="Felis G.E."/>
            <person name="de Vos W.M."/>
            <person name="Barrangou R."/>
            <person name="Klaenhammer T.R."/>
            <person name="Caufield P.W."/>
            <person name="Cui Y."/>
            <person name="Zhang H."/>
            <person name="O'Toole P.W."/>
        </authorList>
    </citation>
    <scope>NUCLEOTIDE SEQUENCE [LARGE SCALE GENOMIC DNA]</scope>
    <source>
        <strain evidence="1 2">DSM 21115</strain>
    </source>
</reference>
<protein>
    <recommendedName>
        <fullName evidence="3">DUF2785 domain-containing protein</fullName>
    </recommendedName>
</protein>
<keyword evidence="2" id="KW-1185">Reference proteome</keyword>
<dbReference type="AlphaFoldDB" id="A0A0R2N901"/>
<evidence type="ECO:0008006" key="3">
    <source>
        <dbReference type="Google" id="ProtNLM"/>
    </source>
</evidence>
<dbReference type="EMBL" id="AYGX02000177">
    <property type="protein sequence ID" value="KRO22293.1"/>
    <property type="molecule type" value="Genomic_DNA"/>
</dbReference>
<sequence length="325" mass="36749">MDKEKLATIQAAVLQLRQQLRAGAFYQSLPQRVGQLIDRIPVEPATAVTPPTADETVTDLLQQLHSGLDDGSLTAISDDQLKRLLPQLGSLNPMIRDRGCYYLLNEALQQQILTADQLGLIFDTLVRDDQLFSHIDEPENDAVYRRSFSVLILSVLIYADHAGITFLTSARLEQVVQQFTVYLLLERDTRGFVGDQGWAHAYTHIGNLLDELADEPRLARADKLMMLAAVIERYQRLATPLSFGEPERLSSYLALITDKDELYTDYVLRALKRWHQTLVSQPAPASAEAWTRVFNRNHLLEAMALHDDFPTAIVDYLDDELEFLG</sequence>
<dbReference type="RefSeq" id="WP_024625236.1">
    <property type="nucleotide sequence ID" value="NZ_AYGX02000177.1"/>
</dbReference>
<gene>
    <name evidence="1" type="ORF">DY78_GL002130</name>
</gene>
<dbReference type="Proteomes" id="UP000050920">
    <property type="component" value="Unassembled WGS sequence"/>
</dbReference>
<proteinExistence type="predicted"/>
<dbReference type="InterPro" id="IPR021247">
    <property type="entry name" value="DUF2785"/>
</dbReference>
<name>A0A0R2N901_9LACO</name>
<accession>A0A0R2N901</accession>
<dbReference type="Pfam" id="PF10978">
    <property type="entry name" value="DUF2785"/>
    <property type="match status" value="1"/>
</dbReference>
<evidence type="ECO:0000313" key="2">
    <source>
        <dbReference type="Proteomes" id="UP000050920"/>
    </source>
</evidence>
<evidence type="ECO:0000313" key="1">
    <source>
        <dbReference type="EMBL" id="KRO22293.1"/>
    </source>
</evidence>
<comment type="caution">
    <text evidence="1">The sequence shown here is derived from an EMBL/GenBank/DDBJ whole genome shotgun (WGS) entry which is preliminary data.</text>
</comment>
<organism evidence="1 2">
    <name type="scientific">Lactiplantibacillus fabifermentans DSM 21115</name>
    <dbReference type="NCBI Taxonomy" id="1413187"/>
    <lineage>
        <taxon>Bacteria</taxon>
        <taxon>Bacillati</taxon>
        <taxon>Bacillota</taxon>
        <taxon>Bacilli</taxon>
        <taxon>Lactobacillales</taxon>
        <taxon>Lactobacillaceae</taxon>
        <taxon>Lactiplantibacillus</taxon>
    </lineage>
</organism>